<evidence type="ECO:0000256" key="5">
    <source>
        <dbReference type="PROSITE-ProRule" id="PRU00169"/>
    </source>
</evidence>
<dbReference type="Pfam" id="PF00196">
    <property type="entry name" value="GerE"/>
    <property type="match status" value="1"/>
</dbReference>
<evidence type="ECO:0000256" key="4">
    <source>
        <dbReference type="ARBA" id="ARBA00023163"/>
    </source>
</evidence>
<organism evidence="8 9">
    <name type="scientific">Paraflavitalea soli</name>
    <dbReference type="NCBI Taxonomy" id="2315862"/>
    <lineage>
        <taxon>Bacteria</taxon>
        <taxon>Pseudomonadati</taxon>
        <taxon>Bacteroidota</taxon>
        <taxon>Chitinophagia</taxon>
        <taxon>Chitinophagales</taxon>
        <taxon>Chitinophagaceae</taxon>
        <taxon>Paraflavitalea</taxon>
    </lineage>
</organism>
<feature type="domain" description="HTH luxR-type" evidence="6">
    <location>
        <begin position="143"/>
        <end position="208"/>
    </location>
</feature>
<name>A0A3B7MGJ0_9BACT</name>
<dbReference type="PRINTS" id="PR00038">
    <property type="entry name" value="HTHLUXR"/>
</dbReference>
<keyword evidence="1 5" id="KW-0597">Phosphoprotein</keyword>
<evidence type="ECO:0000259" key="7">
    <source>
        <dbReference type="PROSITE" id="PS50110"/>
    </source>
</evidence>
<dbReference type="InterPro" id="IPR011006">
    <property type="entry name" value="CheY-like_superfamily"/>
</dbReference>
<dbReference type="GO" id="GO:0003677">
    <property type="term" value="F:DNA binding"/>
    <property type="evidence" value="ECO:0007669"/>
    <property type="project" value="UniProtKB-KW"/>
</dbReference>
<dbReference type="EMBL" id="CP032157">
    <property type="protein sequence ID" value="AXY73484.1"/>
    <property type="molecule type" value="Genomic_DNA"/>
</dbReference>
<dbReference type="CDD" id="cd06170">
    <property type="entry name" value="LuxR_C_like"/>
    <property type="match status" value="1"/>
</dbReference>
<dbReference type="OrthoDB" id="1013073at2"/>
<dbReference type="InterPro" id="IPR039420">
    <property type="entry name" value="WalR-like"/>
</dbReference>
<dbReference type="InterPro" id="IPR000792">
    <property type="entry name" value="Tscrpt_reg_LuxR_C"/>
</dbReference>
<proteinExistence type="predicted"/>
<keyword evidence="9" id="KW-1185">Reference proteome</keyword>
<dbReference type="InterPro" id="IPR001789">
    <property type="entry name" value="Sig_transdc_resp-reg_receiver"/>
</dbReference>
<dbReference type="SMART" id="SM00448">
    <property type="entry name" value="REC"/>
    <property type="match status" value="1"/>
</dbReference>
<dbReference type="PROSITE" id="PS50043">
    <property type="entry name" value="HTH_LUXR_2"/>
    <property type="match status" value="1"/>
</dbReference>
<dbReference type="Gene3D" id="3.40.50.2300">
    <property type="match status" value="1"/>
</dbReference>
<dbReference type="Pfam" id="PF00072">
    <property type="entry name" value="Response_reg"/>
    <property type="match status" value="1"/>
</dbReference>
<dbReference type="GO" id="GO:0006355">
    <property type="term" value="P:regulation of DNA-templated transcription"/>
    <property type="evidence" value="ECO:0007669"/>
    <property type="project" value="InterPro"/>
</dbReference>
<dbReference type="SUPFAM" id="SSF52172">
    <property type="entry name" value="CheY-like"/>
    <property type="match status" value="1"/>
</dbReference>
<feature type="modified residue" description="4-aspartylphosphate" evidence="5">
    <location>
        <position position="53"/>
    </location>
</feature>
<dbReference type="AlphaFoldDB" id="A0A3B7MGJ0"/>
<feature type="domain" description="Response regulatory" evidence="7">
    <location>
        <begin position="2"/>
        <end position="118"/>
    </location>
</feature>
<dbReference type="SUPFAM" id="SSF46894">
    <property type="entry name" value="C-terminal effector domain of the bipartite response regulators"/>
    <property type="match status" value="1"/>
</dbReference>
<keyword evidence="4" id="KW-0804">Transcription</keyword>
<evidence type="ECO:0000256" key="2">
    <source>
        <dbReference type="ARBA" id="ARBA00023015"/>
    </source>
</evidence>
<reference evidence="8 9" key="1">
    <citation type="submission" date="2018-09" db="EMBL/GenBank/DDBJ databases">
        <title>Genome sequencing of strain 6GH32-13.</title>
        <authorList>
            <person name="Weon H.-Y."/>
            <person name="Heo J."/>
            <person name="Kwon S.-W."/>
        </authorList>
    </citation>
    <scope>NUCLEOTIDE SEQUENCE [LARGE SCALE GENOMIC DNA]</scope>
    <source>
        <strain evidence="8 9">5GH32-13</strain>
    </source>
</reference>
<evidence type="ECO:0000313" key="9">
    <source>
        <dbReference type="Proteomes" id="UP000263900"/>
    </source>
</evidence>
<sequence>MKILLIEDHLIVRYGVGRILTSMAANVTIDECDDFYEALKWAERSQYDLVILDINIPNGSNLQMIRLLRMKQADIRILIFSGFDERMYALHYLREGADGYLMKNSPNHEIVDAVRCVLNNQKYVSAGIRQQLLSNLQHHDAVKDNPVQTLSDREADVMQLLIQGQSIGDIAREMNLHVSTVSTYKTRIFKKFEVTNVIDLAAKRKLFG</sequence>
<evidence type="ECO:0000259" key="6">
    <source>
        <dbReference type="PROSITE" id="PS50043"/>
    </source>
</evidence>
<keyword evidence="2" id="KW-0805">Transcription regulation</keyword>
<evidence type="ECO:0000256" key="1">
    <source>
        <dbReference type="ARBA" id="ARBA00022553"/>
    </source>
</evidence>
<keyword evidence="3 8" id="KW-0238">DNA-binding</keyword>
<evidence type="ECO:0000256" key="3">
    <source>
        <dbReference type="ARBA" id="ARBA00023125"/>
    </source>
</evidence>
<dbReference type="GO" id="GO:0000160">
    <property type="term" value="P:phosphorelay signal transduction system"/>
    <property type="evidence" value="ECO:0007669"/>
    <property type="project" value="InterPro"/>
</dbReference>
<dbReference type="RefSeq" id="WP_119049322.1">
    <property type="nucleotide sequence ID" value="NZ_CP032157.1"/>
</dbReference>
<gene>
    <name evidence="8" type="ORF">D3H65_05610</name>
</gene>
<dbReference type="PROSITE" id="PS50110">
    <property type="entry name" value="RESPONSE_REGULATORY"/>
    <property type="match status" value="1"/>
</dbReference>
<accession>A0A3B7MGJ0</accession>
<dbReference type="PANTHER" id="PTHR43214">
    <property type="entry name" value="TWO-COMPONENT RESPONSE REGULATOR"/>
    <property type="match status" value="1"/>
</dbReference>
<dbReference type="CDD" id="cd17535">
    <property type="entry name" value="REC_NarL-like"/>
    <property type="match status" value="1"/>
</dbReference>
<dbReference type="Proteomes" id="UP000263900">
    <property type="component" value="Chromosome"/>
</dbReference>
<dbReference type="PANTHER" id="PTHR43214:SF41">
    <property type="entry name" value="NITRATE_NITRITE RESPONSE REGULATOR PROTEIN NARP"/>
    <property type="match status" value="1"/>
</dbReference>
<dbReference type="KEGG" id="pseg:D3H65_05610"/>
<evidence type="ECO:0000313" key="8">
    <source>
        <dbReference type="EMBL" id="AXY73484.1"/>
    </source>
</evidence>
<dbReference type="InterPro" id="IPR058245">
    <property type="entry name" value="NreC/VraR/RcsB-like_REC"/>
</dbReference>
<dbReference type="InterPro" id="IPR016032">
    <property type="entry name" value="Sig_transdc_resp-reg_C-effctor"/>
</dbReference>
<dbReference type="SMART" id="SM00421">
    <property type="entry name" value="HTH_LUXR"/>
    <property type="match status" value="1"/>
</dbReference>
<protein>
    <submittedName>
        <fullName evidence="8">DNA-binding response regulator</fullName>
    </submittedName>
</protein>